<dbReference type="Proteomes" id="UP000198211">
    <property type="component" value="Unassembled WGS sequence"/>
</dbReference>
<protein>
    <recommendedName>
        <fullName evidence="2">HTH CENPB-type domain-containing protein</fullName>
    </recommendedName>
</protein>
<evidence type="ECO:0000313" key="3">
    <source>
        <dbReference type="EMBL" id="OWZ09465.1"/>
    </source>
</evidence>
<evidence type="ECO:0000256" key="1">
    <source>
        <dbReference type="ARBA" id="ARBA00023125"/>
    </source>
</evidence>
<dbReference type="InterPro" id="IPR006600">
    <property type="entry name" value="HTH_CenpB_DNA-bd_dom"/>
</dbReference>
<keyword evidence="4" id="KW-1185">Reference proteome</keyword>
<dbReference type="PANTHER" id="PTHR31569:SF4">
    <property type="entry name" value="SWIM-TYPE DOMAIN-CONTAINING PROTEIN"/>
    <property type="match status" value="1"/>
</dbReference>
<feature type="domain" description="HTH CENPB-type" evidence="2">
    <location>
        <begin position="120"/>
        <end position="194"/>
    </location>
</feature>
<dbReference type="OrthoDB" id="127335at2759"/>
<dbReference type="Gene3D" id="1.10.10.60">
    <property type="entry name" value="Homeodomain-like"/>
    <property type="match status" value="1"/>
</dbReference>
<name>A0A225VVU3_9STRA</name>
<dbReference type="EMBL" id="NBNE01002780">
    <property type="protein sequence ID" value="OWZ09465.1"/>
    <property type="molecule type" value="Genomic_DNA"/>
</dbReference>
<dbReference type="GO" id="GO:0003677">
    <property type="term" value="F:DNA binding"/>
    <property type="evidence" value="ECO:0007669"/>
    <property type="project" value="UniProtKB-KW"/>
</dbReference>
<evidence type="ECO:0000313" key="4">
    <source>
        <dbReference type="Proteomes" id="UP000198211"/>
    </source>
</evidence>
<dbReference type="InterPro" id="IPR009057">
    <property type="entry name" value="Homeodomain-like_sf"/>
</dbReference>
<dbReference type="Pfam" id="PF03221">
    <property type="entry name" value="HTH_Tnp_Tc5"/>
    <property type="match status" value="1"/>
</dbReference>
<comment type="caution">
    <text evidence="3">The sequence shown here is derived from an EMBL/GenBank/DDBJ whole genome shotgun (WGS) entry which is preliminary data.</text>
</comment>
<reference evidence="4" key="1">
    <citation type="submission" date="2017-03" db="EMBL/GenBank/DDBJ databases">
        <title>Phytopthora megakarya and P. palmivora, two closely related causual agents of cacao black pod achieved similar genome size and gene model numbers by different mechanisms.</title>
        <authorList>
            <person name="Ali S."/>
            <person name="Shao J."/>
            <person name="Larry D.J."/>
            <person name="Kronmiller B."/>
            <person name="Shen D."/>
            <person name="Strem M.D."/>
            <person name="Melnick R.L."/>
            <person name="Guiltinan M.J."/>
            <person name="Tyler B.M."/>
            <person name="Meinhardt L.W."/>
            <person name="Bailey B.A."/>
        </authorList>
    </citation>
    <scope>NUCLEOTIDE SEQUENCE [LARGE SCALE GENOMIC DNA]</scope>
    <source>
        <strain evidence="4">zdho120</strain>
    </source>
</reference>
<gene>
    <name evidence="3" type="ORF">PHMEG_00017828</name>
</gene>
<organism evidence="3 4">
    <name type="scientific">Phytophthora megakarya</name>
    <dbReference type="NCBI Taxonomy" id="4795"/>
    <lineage>
        <taxon>Eukaryota</taxon>
        <taxon>Sar</taxon>
        <taxon>Stramenopiles</taxon>
        <taxon>Oomycota</taxon>
        <taxon>Peronosporomycetes</taxon>
        <taxon>Peronosporales</taxon>
        <taxon>Peronosporaceae</taxon>
        <taxon>Phytophthora</taxon>
    </lineage>
</organism>
<evidence type="ECO:0000259" key="2">
    <source>
        <dbReference type="PROSITE" id="PS51253"/>
    </source>
</evidence>
<dbReference type="PANTHER" id="PTHR31569">
    <property type="entry name" value="SWIM-TYPE DOMAIN-CONTAINING PROTEIN"/>
    <property type="match status" value="1"/>
</dbReference>
<dbReference type="SMART" id="SM00674">
    <property type="entry name" value="CENPB"/>
    <property type="match status" value="1"/>
</dbReference>
<accession>A0A225VVU3</accession>
<proteinExistence type="predicted"/>
<dbReference type="PROSITE" id="PS51253">
    <property type="entry name" value="HTH_CENPB"/>
    <property type="match status" value="1"/>
</dbReference>
<dbReference type="AlphaFoldDB" id="A0A225VVU3"/>
<dbReference type="InterPro" id="IPR052579">
    <property type="entry name" value="Zinc_finger_SWIM"/>
</dbReference>
<dbReference type="SUPFAM" id="SSF46689">
    <property type="entry name" value="Homeodomain-like"/>
    <property type="match status" value="1"/>
</dbReference>
<keyword evidence="1" id="KW-0238">DNA-binding</keyword>
<sequence length="631" mass="72846">MIQETKQKYRVDNKPNMARGVAFQSARQRRLFASFPEGQYAQHALVQTEEKANLKLPSSLMSAKKKRNSYSIGFKRCVAGKYKKGVNGFGFAALAKKTQDSVRIDCPEMDIFLHGLCAGSLVEVAKPQYQQLEKKLNEWVKTRNIIGLRVKDKYLQLEALNIARASDEQQYEDFKASTSLLDKFKTRYNLVSRRQTTTRTLPADARNVCREFTQEDQALIEQHDIKSCNITNMDQVPRYFETEPNSTIAMRGAREVILRAAINDLLCGCHVNLFSSQQLRCYNVFVLLLPPNLTNLLQPLDAFYNDRIDEYIGQAFTDSALQTKQGNPKVPHYRTVSQWVLDWMHKKTAADIKRAFRVRGLVTKEEFDVKELHPPLRELIESTIDLEEWHQSWYLPQKASSSLYRCLRFSLAPSTADYPTLLTEFMIDLEELNGLFDVDYITVIRDRTIEWLFAASHFHKCSIEVKTLNDNCKVMSTFTYTTFMKRRCCMTLGLTTDNYFVVGMWKNGLKMCAIKWPCRQNGDKTAEVDYEMLAECRVSVFWDTTTDEWVMFKRGGVPHLMNTTNNRLESKWGRIKKIVDGTFTIDELSSILVTMQNYTEERYLADFYRVGSRPPIAEKPELTAVAAMLSN</sequence>